<evidence type="ECO:0000313" key="2">
    <source>
        <dbReference type="Proteomes" id="UP000000393"/>
    </source>
</evidence>
<dbReference type="eggNOG" id="ENOG5032ZEZ">
    <property type="taxonomic scope" value="Bacteria"/>
</dbReference>
<dbReference type="RefSeq" id="WP_013221764.1">
    <property type="nucleotide sequence ID" value="NC_014315.1"/>
</dbReference>
<dbReference type="HOGENOM" id="CLU_200331_0_0_6"/>
<dbReference type="AlphaFoldDB" id="D8KC30"/>
<evidence type="ECO:0000313" key="1">
    <source>
        <dbReference type="EMBL" id="ADJ29701.1"/>
    </source>
</evidence>
<dbReference type="OrthoDB" id="427383at2"/>
<reference evidence="1 2" key="1">
    <citation type="submission" date="2010-06" db="EMBL/GenBank/DDBJ databases">
        <title>Complete sequence of chromosome of Nitrosococcus watsoni C-113.</title>
        <authorList>
            <consortium name="US DOE Joint Genome Institute"/>
            <person name="Lucas S."/>
            <person name="Copeland A."/>
            <person name="Lapidus A."/>
            <person name="Cheng J.-F."/>
            <person name="Bruce D."/>
            <person name="Goodwin L."/>
            <person name="Pitluck S."/>
            <person name="Malfatti S.A."/>
            <person name="Chain P.S.G."/>
            <person name="Land M."/>
            <person name="Hauser L."/>
            <person name="Kyrpides N."/>
            <person name="Ivanova N."/>
            <person name="Cambell M.A."/>
            <person name="Heidelberg J.F."/>
            <person name="Klotz M.G."/>
            <person name="Woyke T."/>
        </authorList>
    </citation>
    <scope>NUCLEOTIDE SEQUENCE [LARGE SCALE GENOMIC DNA]</scope>
    <source>
        <strain evidence="1 2">C-113</strain>
    </source>
</reference>
<organism evidence="1 2">
    <name type="scientific">Nitrosococcus watsoni (strain C-113)</name>
    <dbReference type="NCBI Taxonomy" id="105559"/>
    <lineage>
        <taxon>Bacteria</taxon>
        <taxon>Pseudomonadati</taxon>
        <taxon>Pseudomonadota</taxon>
        <taxon>Gammaproteobacteria</taxon>
        <taxon>Chromatiales</taxon>
        <taxon>Chromatiaceae</taxon>
        <taxon>Nitrosococcus</taxon>
    </lineage>
</organism>
<sequence length="72" mass="8433">MTRRMKTKYVHEGKYVVEVAVTLIEDETEWSPYLSVEDAYKLDAVRDTLRQGNLDAASRYGRIYELRPVAHQ</sequence>
<keyword evidence="2" id="KW-1185">Reference proteome</keyword>
<protein>
    <submittedName>
        <fullName evidence="1">Uncharacterized protein</fullName>
    </submittedName>
</protein>
<accession>D8KC30</accession>
<dbReference type="KEGG" id="nwa:Nwat_2968"/>
<dbReference type="STRING" id="105559.Nwat_2968"/>
<dbReference type="EMBL" id="CP002086">
    <property type="protein sequence ID" value="ADJ29701.1"/>
    <property type="molecule type" value="Genomic_DNA"/>
</dbReference>
<name>D8KC30_NITWC</name>
<proteinExistence type="predicted"/>
<gene>
    <name evidence="1" type="ordered locus">Nwat_2968</name>
</gene>
<dbReference type="Proteomes" id="UP000000393">
    <property type="component" value="Chromosome"/>
</dbReference>